<accession>A0ABQ0F003</accession>
<dbReference type="InterPro" id="IPR043157">
    <property type="entry name" value="Dynein_AAA1S"/>
</dbReference>
<dbReference type="InterPro" id="IPR026983">
    <property type="entry name" value="DHC"/>
</dbReference>
<keyword evidence="3" id="KW-0472">Membrane</keyword>
<evidence type="ECO:0000256" key="2">
    <source>
        <dbReference type="SAM" id="MobiDB-lite"/>
    </source>
</evidence>
<dbReference type="InterPro" id="IPR042222">
    <property type="entry name" value="Dynein_2_N"/>
</dbReference>
<dbReference type="InterPro" id="IPR027417">
    <property type="entry name" value="P-loop_NTPase"/>
</dbReference>
<name>A0ABQ0F003_APOSI</name>
<dbReference type="Gene3D" id="1.10.287.2620">
    <property type="match status" value="1"/>
</dbReference>
<evidence type="ECO:0000313" key="9">
    <source>
        <dbReference type="Proteomes" id="UP001623349"/>
    </source>
</evidence>
<feature type="domain" description="Dynein heavy chain hydrolytic ATP-binding dynein motor region" evidence="6">
    <location>
        <begin position="1450"/>
        <end position="1638"/>
    </location>
</feature>
<evidence type="ECO:0000259" key="5">
    <source>
        <dbReference type="Pfam" id="PF08393"/>
    </source>
</evidence>
<feature type="region of interest" description="Disordered" evidence="2">
    <location>
        <begin position="1"/>
        <end position="37"/>
    </location>
</feature>
<dbReference type="Pfam" id="PF17852">
    <property type="entry name" value="Dynein_AAA_lid"/>
    <property type="match status" value="1"/>
</dbReference>
<organism evidence="8 9">
    <name type="scientific">Apodemus speciosus</name>
    <name type="common">Large Japanese field mouse</name>
    <dbReference type="NCBI Taxonomy" id="105296"/>
    <lineage>
        <taxon>Eukaryota</taxon>
        <taxon>Metazoa</taxon>
        <taxon>Chordata</taxon>
        <taxon>Craniata</taxon>
        <taxon>Vertebrata</taxon>
        <taxon>Euteleostomi</taxon>
        <taxon>Mammalia</taxon>
        <taxon>Eutheria</taxon>
        <taxon>Euarchontoglires</taxon>
        <taxon>Glires</taxon>
        <taxon>Rodentia</taxon>
        <taxon>Myomorpha</taxon>
        <taxon>Muroidea</taxon>
        <taxon>Muridae</taxon>
        <taxon>Murinae</taxon>
        <taxon>Apodemus</taxon>
    </lineage>
</organism>
<dbReference type="SUPFAM" id="SSF52540">
    <property type="entry name" value="P-loop containing nucleoside triphosphate hydrolases"/>
    <property type="match status" value="2"/>
</dbReference>
<dbReference type="Gene3D" id="1.20.58.1120">
    <property type="match status" value="1"/>
</dbReference>
<feature type="transmembrane region" description="Helical" evidence="3">
    <location>
        <begin position="2041"/>
        <end position="2061"/>
    </location>
</feature>
<protein>
    <submittedName>
        <fullName evidence="8">Dynein axonemal heavy chain 3</fullName>
    </submittedName>
</protein>
<comment type="caution">
    <text evidence="8">The sequence shown here is derived from an EMBL/GenBank/DDBJ whole genome shotgun (WGS) entry which is preliminary data.</text>
</comment>
<dbReference type="InterPro" id="IPR042228">
    <property type="entry name" value="Dynein_linker_3"/>
</dbReference>
<evidence type="ECO:0000259" key="4">
    <source>
        <dbReference type="Pfam" id="PF07728"/>
    </source>
</evidence>
<dbReference type="Pfam" id="PF12774">
    <property type="entry name" value="AAA_6"/>
    <property type="match status" value="1"/>
</dbReference>
<keyword evidence="1" id="KW-0175">Coiled coil</keyword>
<keyword evidence="3" id="KW-1133">Transmembrane helix</keyword>
<dbReference type="Pfam" id="PF07728">
    <property type="entry name" value="AAA_5"/>
    <property type="match status" value="1"/>
</dbReference>
<feature type="domain" description="Dynein heavy chain linker" evidence="5">
    <location>
        <begin position="922"/>
        <end position="1323"/>
    </location>
</feature>
<feature type="domain" description="ATPase dynein-related AAA" evidence="4">
    <location>
        <begin position="1798"/>
        <end position="1939"/>
    </location>
</feature>
<dbReference type="Gene3D" id="3.40.50.300">
    <property type="entry name" value="P-loop containing nucleotide triphosphate hydrolases"/>
    <property type="match status" value="2"/>
</dbReference>
<dbReference type="Pfam" id="PF08393">
    <property type="entry name" value="DHC_N2"/>
    <property type="match status" value="1"/>
</dbReference>
<dbReference type="Gene3D" id="1.10.8.710">
    <property type="match status" value="1"/>
</dbReference>
<dbReference type="PANTHER" id="PTHR22878:SF71">
    <property type="entry name" value="DYNEIN, AXONEMAL, HEAVY CHAIN 3"/>
    <property type="match status" value="1"/>
</dbReference>
<reference evidence="8 9" key="1">
    <citation type="submission" date="2024-08" db="EMBL/GenBank/DDBJ databases">
        <title>The draft genome of Apodemus speciosus.</title>
        <authorList>
            <person name="Nabeshima K."/>
            <person name="Suzuki S."/>
            <person name="Onuma M."/>
        </authorList>
    </citation>
    <scope>NUCLEOTIDE SEQUENCE [LARGE SCALE GENOMIC DNA]</scope>
    <source>
        <strain evidence="8">IB14-021</strain>
    </source>
</reference>
<keyword evidence="9" id="KW-1185">Reference proteome</keyword>
<feature type="compositionally biased region" description="Basic and acidic residues" evidence="2">
    <location>
        <begin position="1"/>
        <end position="18"/>
    </location>
</feature>
<evidence type="ECO:0000259" key="7">
    <source>
        <dbReference type="Pfam" id="PF17852"/>
    </source>
</evidence>
<proteinExistence type="predicted"/>
<dbReference type="Gene3D" id="3.20.180.20">
    <property type="entry name" value="Dynein heavy chain, N-terminal domain 2"/>
    <property type="match status" value="1"/>
</dbReference>
<dbReference type="InterPro" id="IPR035699">
    <property type="entry name" value="AAA_6"/>
</dbReference>
<dbReference type="Proteomes" id="UP001623349">
    <property type="component" value="Unassembled WGS sequence"/>
</dbReference>
<sequence>MSHTDCSEQKLDRSDSIHHMSHSQARPELPPLPVSANEEPSELYKTVMSHSFYPPLMQRTSWTLAVPFKEQDQHRGPSDSIGNNYSLTARDMKLKDLLKVYQPVTISVPREKSSQGLPLASKSLSEPSKKKMKLYLKAKDDATGMPFACKYSSSLSMKNAMDSCLIRPESRPMSPEQQMDVMLQQEMEIESKEQKPSELDLERYYYYLTNGIRKDMIAPEDEEVMVRIYKLIPKMLLTTPALEPLQVSLRSEKESDYYYSLMKSIVDYILMDPMEKSRLFIKSTPRLFPHRVIRAPVPWHNIYQSAKKWNEEHLHTVNPMMYNLKELWFSEFQNLRFVRTADLLSGKLPLLPHEYEEMIRKHCQEARHILLTKWIPTCAQLFVTQKEHWVHFAPKNDYDSSRNIEEYFASVASFMSLQLRELVIKSLRDLVSFFMIHKDGNDFKEPYQEMDFFIPQLITIKLEVNEPVIVFNPTFDDCWELIRNSFLEIINNSDGIPKVESILFPDLKGYSMILGTVHPEENLVSDFLNQTLEVFKKNQVGPYKYLNVYQKYNDLLDNMAEQSISVFLKEKHEIEDFVTSINSIKKRRNEIASMHITVPLAMFCLDALFLNHDLCERAQNLKDRLIQYQVDVNRETNTSICNQYSTIADKVSETPANTAELVALIEYLKKSSDVTVFKLRRQLRDASERLEFLMDYADLPTEPIHLLLPHRSGSSGDPLPAELIPHTLNSTRQQTLCFADEDIKLNSNLFLWPDQIEDVFENSRTLLISKRDQAEMDLIKSDPLALGCWMRKDETGLFVGLKTEDFLEKQLQARVRKKYLAKSIHYTCMLIHQECSEFESRLEGYSKELEMFRKREVMTTEEMKNNVEKLNDLSKNLDLALTEFEVLLSPQAPKDIRARLINKEEDLLEKEKSSFPLLQTLMVNKIPYEQLWVTAYEFSNKSEEWMNGPLFLLNAEEIAEEIGNMWRTTYKLTKTLVDVPAPKRLAENVKLKIEKFKQHIPILTIACNPGMKDRHWQQISDIVGYEIKPTETTCLANMLEYGFGKFVDKLEPIGAAASKEYSLEKNLEKMKADWVNMCFSFVKYRDTDTSILCAVDDIQLLLDDHVIKTQTMCGSVFIKPIEAECRKWEEKLVRVQENLDAWLKCQVTWLYLEPIFSSEDIIAQMPEEGKKFGIVDSYWKSLMAQAVNDTRVMVAADQPRMTEKLQEANVLLEDIQRGLNDYLEKKRLFFPRFFFLSNDELLEILSETKDPLRVQPHLKKCFEGIAKLEFTDNLEIKGMISSEKETVPFIQTIYPVKAKGMVEKWLQQVEKVMLSSMRQVIQNGIEAYVQVPRNAWVLQWPGQVVICVSSIFWTREVSEALVEDTLTDFLKKSNDQIAQIVELVRGKLSSGARLTLGALTVIDVHARDVVAKLEQDHINSLNDFQWISQLRYYWTDNNVHVQMITTEALYGYEYLGNSPRLVITPLTDRCYRTLMGALKLNLGGAPEGPAGTGKTETTKDLAKALAKQCVVFNCSDGLDYKAMGKFFKGLAQAGAWACFDEFNRIEVEVLSVVAQQILSIQQAIIRKLKMFIFEGTELSLNPTCAVFITMNPGYAGRAELPDNLKALFRTVAMMVPDYALIGEISLYSMGFLIAFNLALFRTVAMMVPDYALIGEISLYSMGFLDSRSLAQKIVATYRLCSEQLSSQHHYDYGMRAVKSVLTAAGNLKLKYPEENESVLLLRALLDVNLAKFLAQDVPLFQGIISDLFPGVVLPKPDYEVFLEALNNNIRNMKLQPVPWFIGKIIQIYEMMLVRHGYMIVGDPMGGKTSAYKVLAAALGDLHAANQMEEFAVEFKIINPKAITMGQLYGCFDAVSHEWTDGVLANAFREQASSITDDRKWIIFDGPVDAVWIENMNTVLDDNKKLCLMSGEIIQMSPKMSLIFEPADLEQASPATVSRLSECGMIYMEAHQLGWKPLKDSYMDTLPACLSKEHTELVEDMFTWLVQPCLDFNRLHCKFVVQTSPIHLAFSMMRLYSSLLDEIRDIQEEEMEIYEGLSSQQIFLWLQGLFLFSLVWTVAGTINAESRKKFDVFSAT</sequence>
<dbReference type="PANTHER" id="PTHR22878">
    <property type="entry name" value="DYNEIN HEAVY CHAIN 6, AXONEMAL-LIKE-RELATED"/>
    <property type="match status" value="1"/>
</dbReference>
<feature type="coiled-coil region" evidence="1">
    <location>
        <begin position="835"/>
        <end position="880"/>
    </location>
</feature>
<dbReference type="InterPro" id="IPR041466">
    <property type="entry name" value="Dynein_AAA5_ext"/>
</dbReference>
<evidence type="ECO:0000313" key="8">
    <source>
        <dbReference type="EMBL" id="GAB1292618.1"/>
    </source>
</evidence>
<evidence type="ECO:0000259" key="6">
    <source>
        <dbReference type="Pfam" id="PF12774"/>
    </source>
</evidence>
<evidence type="ECO:0000256" key="3">
    <source>
        <dbReference type="SAM" id="Phobius"/>
    </source>
</evidence>
<dbReference type="Gene3D" id="1.20.140.100">
    <property type="entry name" value="Dynein heavy chain, N-terminal domain 2"/>
    <property type="match status" value="1"/>
</dbReference>
<dbReference type="EMBL" id="BAAFST010000007">
    <property type="protein sequence ID" value="GAB1292618.1"/>
    <property type="molecule type" value="Genomic_DNA"/>
</dbReference>
<feature type="domain" description="Dynein heavy chain AAA 5 extension" evidence="7">
    <location>
        <begin position="1978"/>
        <end position="2072"/>
    </location>
</feature>
<dbReference type="InterPro" id="IPR013602">
    <property type="entry name" value="Dynein_heavy_linker"/>
</dbReference>
<keyword evidence="3" id="KW-0812">Transmembrane</keyword>
<gene>
    <name evidence="8" type="ORF">APTSU1_000784900</name>
</gene>
<evidence type="ECO:0000256" key="1">
    <source>
        <dbReference type="SAM" id="Coils"/>
    </source>
</evidence>
<dbReference type="InterPro" id="IPR011704">
    <property type="entry name" value="ATPase_dyneun-rel_AAA"/>
</dbReference>